<organism evidence="3">
    <name type="scientific">uncultured bacterium fosmid pJB89E1</name>
    <dbReference type="NCBI Taxonomy" id="1478073"/>
    <lineage>
        <taxon>Bacteria</taxon>
        <taxon>environmental samples</taxon>
    </lineage>
</organism>
<evidence type="ECO:0000313" key="3">
    <source>
        <dbReference type="EMBL" id="AIF26764.1"/>
    </source>
</evidence>
<accession>A0A0H3U826</accession>
<proteinExistence type="predicted"/>
<feature type="compositionally biased region" description="Basic residues" evidence="1">
    <location>
        <begin position="198"/>
        <end position="207"/>
    </location>
</feature>
<reference evidence="3" key="1">
    <citation type="submission" date="2013-08" db="EMBL/GenBank/DDBJ databases">
        <title>Comparison of modified E. coli strains.</title>
        <authorList>
            <person name="Juergensen J."/>
            <person name="Bonge A."/>
            <person name="Streit W.R."/>
        </authorList>
    </citation>
    <scope>NUCLEOTIDE SEQUENCE</scope>
</reference>
<dbReference type="Pfam" id="PF01610">
    <property type="entry name" value="DDE_Tnp_ISL3"/>
    <property type="match status" value="2"/>
</dbReference>
<feature type="compositionally biased region" description="Basic residues" evidence="1">
    <location>
        <begin position="174"/>
        <end position="190"/>
    </location>
</feature>
<feature type="region of interest" description="Disordered" evidence="1">
    <location>
        <begin position="174"/>
        <end position="212"/>
    </location>
</feature>
<dbReference type="PANTHER" id="PTHR33498:SF1">
    <property type="entry name" value="TRANSPOSASE FOR INSERTION SEQUENCE ELEMENT IS1557"/>
    <property type="match status" value="1"/>
</dbReference>
<dbReference type="InterPro" id="IPR047951">
    <property type="entry name" value="Transpos_ISL3"/>
</dbReference>
<name>A0A0H3U826_9BACT</name>
<dbReference type="AlphaFoldDB" id="A0A0H3U826"/>
<dbReference type="EMBL" id="KF540245">
    <property type="protein sequence ID" value="AIF26764.1"/>
    <property type="molecule type" value="Genomic_DNA"/>
</dbReference>
<feature type="domain" description="Transposase IS204/IS1001/IS1096/IS1165 DDE" evidence="2">
    <location>
        <begin position="56"/>
        <end position="190"/>
    </location>
</feature>
<feature type="domain" description="Transposase IS204/IS1001/IS1096/IS1165 DDE" evidence="2">
    <location>
        <begin position="223"/>
        <end position="352"/>
    </location>
</feature>
<sequence length="358" mass="41477">MDTAPVTARSLGECYLIDGDYLERAYKLHLSDYPEWDQQAHAGRWILKPENIGENLSIDETSLHDDLFTFLSNKAGHCRQGTIIAAVRGTKAEDVINVLMQIPEEDRLAVKEVTLDLSSSMKDIVSTVFPNAVIVLDCFHVLKRCHDAVEELRLKTKREAQVDVRRQARKFKERQKRNAAHMKWYRKTHPKNYPGKVRGPKPKRKNEKFKPPVLSNGDTVVELLTRTKHSLTQSPDKWSEKQKERMGLLFEMYPKIKEAYWTVNQLRSIFRSKTLDKESARPKLHEWYKAVSKCTSREVKSARDAIKSREDEILNYFMNRSTNAGAESLNSKMKAFRAQLRGVSDLPFFMFRLSKIFG</sequence>
<protein>
    <submittedName>
        <fullName evidence="3">Putative transposase</fullName>
    </submittedName>
</protein>
<evidence type="ECO:0000256" key="1">
    <source>
        <dbReference type="SAM" id="MobiDB-lite"/>
    </source>
</evidence>
<dbReference type="PANTHER" id="PTHR33498">
    <property type="entry name" value="TRANSPOSASE FOR INSERTION SEQUENCE ELEMENT IS1557"/>
    <property type="match status" value="1"/>
</dbReference>
<dbReference type="InterPro" id="IPR002560">
    <property type="entry name" value="Transposase_DDE"/>
</dbReference>
<evidence type="ECO:0000259" key="2">
    <source>
        <dbReference type="Pfam" id="PF01610"/>
    </source>
</evidence>